<dbReference type="AlphaFoldDB" id="A0A072TZJ3"/>
<dbReference type="NCBIfam" id="TIGR01640">
    <property type="entry name" value="F_box_assoc_1"/>
    <property type="match status" value="1"/>
</dbReference>
<protein>
    <submittedName>
        <fullName evidence="1">F-box protein interaction domain protein</fullName>
    </submittedName>
</protein>
<dbReference type="Proteomes" id="UP000002051">
    <property type="component" value="Unassembled WGS sequence"/>
</dbReference>
<evidence type="ECO:0000313" key="3">
    <source>
        <dbReference type="Proteomes" id="UP000002051"/>
    </source>
</evidence>
<accession>A0A072TZJ3</accession>
<dbReference type="EnsemblPlants" id="KEH22894">
    <property type="protein sequence ID" value="KEH22894"/>
    <property type="gene ID" value="MTR_7g061940"/>
</dbReference>
<organism evidence="1 3">
    <name type="scientific">Medicago truncatula</name>
    <name type="common">Barrel medic</name>
    <name type="synonym">Medicago tribuloides</name>
    <dbReference type="NCBI Taxonomy" id="3880"/>
    <lineage>
        <taxon>Eukaryota</taxon>
        <taxon>Viridiplantae</taxon>
        <taxon>Streptophyta</taxon>
        <taxon>Embryophyta</taxon>
        <taxon>Tracheophyta</taxon>
        <taxon>Spermatophyta</taxon>
        <taxon>Magnoliopsida</taxon>
        <taxon>eudicotyledons</taxon>
        <taxon>Gunneridae</taxon>
        <taxon>Pentapetalae</taxon>
        <taxon>rosids</taxon>
        <taxon>fabids</taxon>
        <taxon>Fabales</taxon>
        <taxon>Fabaceae</taxon>
        <taxon>Papilionoideae</taxon>
        <taxon>50 kb inversion clade</taxon>
        <taxon>NPAAA clade</taxon>
        <taxon>Hologalegina</taxon>
        <taxon>IRL clade</taxon>
        <taxon>Trifolieae</taxon>
        <taxon>Medicago</taxon>
    </lineage>
</organism>
<dbReference type="PANTHER" id="PTHR31672">
    <property type="entry name" value="BNACNNG10540D PROTEIN"/>
    <property type="match status" value="1"/>
</dbReference>
<gene>
    <name evidence="1" type="ordered locus">MTR_7g061940</name>
</gene>
<dbReference type="InterPro" id="IPR017451">
    <property type="entry name" value="F-box-assoc_interact_dom"/>
</dbReference>
<dbReference type="HOGENOM" id="CLU_027176_0_0_1"/>
<dbReference type="PANTHER" id="PTHR31672:SF13">
    <property type="entry name" value="F-BOX PROTEIN CPR30-LIKE"/>
    <property type="match status" value="1"/>
</dbReference>
<reference evidence="1 3" key="2">
    <citation type="journal article" date="2014" name="BMC Genomics">
        <title>An improved genome release (version Mt4.0) for the model legume Medicago truncatula.</title>
        <authorList>
            <person name="Tang H."/>
            <person name="Krishnakumar V."/>
            <person name="Bidwell S."/>
            <person name="Rosen B."/>
            <person name="Chan A."/>
            <person name="Zhou S."/>
            <person name="Gentzbittel L."/>
            <person name="Childs K.L."/>
            <person name="Yandell M."/>
            <person name="Gundlach H."/>
            <person name="Mayer K.F."/>
            <person name="Schwartz D.C."/>
            <person name="Town C.D."/>
        </authorList>
    </citation>
    <scope>GENOME REANNOTATION</scope>
    <source>
        <strain evidence="1">A17</strain>
        <strain evidence="2 3">cv. Jemalong A17</strain>
    </source>
</reference>
<sequence>MAKFLYPLIDFIHHYMKKLYHVIFNILCISNPRSRFCVQFTNRWKCQIQPLNDLLDSYSEPHYDKSSYFFLHEQRLTVFVYDSSTETYKVVSLSSTGNQVRVFSLGDNVWRKLQRFPLGHIPVVSKSSLCDGVYLDSTVNWLASRTDYNGVKKFMIISLDLGTETYKQMLLPSDEGLRQWGNVCVLMNSLCVYHDLKETDFVIWKLMELGNENSWTQFLKIRYQDVQLYHEIGHSAIYRIRPLHLSENGDTLVLANNQNNRAILYNR</sequence>
<evidence type="ECO:0000313" key="2">
    <source>
        <dbReference type="EnsemblPlants" id="KEH22894"/>
    </source>
</evidence>
<dbReference type="InterPro" id="IPR050796">
    <property type="entry name" value="SCF_F-box_component"/>
</dbReference>
<name>A0A072TZJ3_MEDTR</name>
<dbReference type="EMBL" id="CM001223">
    <property type="protein sequence ID" value="KEH22894.1"/>
    <property type="molecule type" value="Genomic_DNA"/>
</dbReference>
<proteinExistence type="predicted"/>
<reference evidence="2" key="3">
    <citation type="submission" date="2015-04" db="UniProtKB">
        <authorList>
            <consortium name="EnsemblPlants"/>
        </authorList>
    </citation>
    <scope>IDENTIFICATION</scope>
    <source>
        <strain evidence="2">cv. Jemalong A17</strain>
    </source>
</reference>
<keyword evidence="3" id="KW-1185">Reference proteome</keyword>
<evidence type="ECO:0000313" key="1">
    <source>
        <dbReference type="EMBL" id="KEH22894.1"/>
    </source>
</evidence>
<reference evidence="1 3" key="1">
    <citation type="journal article" date="2011" name="Nature">
        <title>The Medicago genome provides insight into the evolution of rhizobial symbioses.</title>
        <authorList>
            <person name="Young N.D."/>
            <person name="Debelle F."/>
            <person name="Oldroyd G.E."/>
            <person name="Geurts R."/>
            <person name="Cannon S.B."/>
            <person name="Udvardi M.K."/>
            <person name="Benedito V.A."/>
            <person name="Mayer K.F."/>
            <person name="Gouzy J."/>
            <person name="Schoof H."/>
            <person name="Van de Peer Y."/>
            <person name="Proost S."/>
            <person name="Cook D.R."/>
            <person name="Meyers B.C."/>
            <person name="Spannagl M."/>
            <person name="Cheung F."/>
            <person name="De Mita S."/>
            <person name="Krishnakumar V."/>
            <person name="Gundlach H."/>
            <person name="Zhou S."/>
            <person name="Mudge J."/>
            <person name="Bharti A.K."/>
            <person name="Murray J.D."/>
            <person name="Naoumkina M.A."/>
            <person name="Rosen B."/>
            <person name="Silverstein K.A."/>
            <person name="Tang H."/>
            <person name="Rombauts S."/>
            <person name="Zhao P.X."/>
            <person name="Zhou P."/>
            <person name="Barbe V."/>
            <person name="Bardou P."/>
            <person name="Bechner M."/>
            <person name="Bellec A."/>
            <person name="Berger A."/>
            <person name="Berges H."/>
            <person name="Bidwell S."/>
            <person name="Bisseling T."/>
            <person name="Choisne N."/>
            <person name="Couloux A."/>
            <person name="Denny R."/>
            <person name="Deshpande S."/>
            <person name="Dai X."/>
            <person name="Doyle J.J."/>
            <person name="Dudez A.M."/>
            <person name="Farmer A.D."/>
            <person name="Fouteau S."/>
            <person name="Franken C."/>
            <person name="Gibelin C."/>
            <person name="Gish J."/>
            <person name="Goldstein S."/>
            <person name="Gonzalez A.J."/>
            <person name="Green P.J."/>
            <person name="Hallab A."/>
            <person name="Hartog M."/>
            <person name="Hua A."/>
            <person name="Humphray S.J."/>
            <person name="Jeong D.H."/>
            <person name="Jing Y."/>
            <person name="Jocker A."/>
            <person name="Kenton S.M."/>
            <person name="Kim D.J."/>
            <person name="Klee K."/>
            <person name="Lai H."/>
            <person name="Lang C."/>
            <person name="Lin S."/>
            <person name="Macmil S.L."/>
            <person name="Magdelenat G."/>
            <person name="Matthews L."/>
            <person name="McCorrison J."/>
            <person name="Monaghan E.L."/>
            <person name="Mun J.H."/>
            <person name="Najar F.Z."/>
            <person name="Nicholson C."/>
            <person name="Noirot C."/>
            <person name="O'Bleness M."/>
            <person name="Paule C.R."/>
            <person name="Poulain J."/>
            <person name="Prion F."/>
            <person name="Qin B."/>
            <person name="Qu C."/>
            <person name="Retzel E.F."/>
            <person name="Riddle C."/>
            <person name="Sallet E."/>
            <person name="Samain S."/>
            <person name="Samson N."/>
            <person name="Sanders I."/>
            <person name="Saurat O."/>
            <person name="Scarpelli C."/>
            <person name="Schiex T."/>
            <person name="Segurens B."/>
            <person name="Severin A.J."/>
            <person name="Sherrier D.J."/>
            <person name="Shi R."/>
            <person name="Sims S."/>
            <person name="Singer S.R."/>
            <person name="Sinharoy S."/>
            <person name="Sterck L."/>
            <person name="Viollet A."/>
            <person name="Wang B.B."/>
            <person name="Wang K."/>
            <person name="Wang M."/>
            <person name="Wang X."/>
            <person name="Warfsmann J."/>
            <person name="Weissenbach J."/>
            <person name="White D.D."/>
            <person name="White J.D."/>
            <person name="Wiley G.B."/>
            <person name="Wincker P."/>
            <person name="Xing Y."/>
            <person name="Yang L."/>
            <person name="Yao Z."/>
            <person name="Ying F."/>
            <person name="Zhai J."/>
            <person name="Zhou L."/>
            <person name="Zuber A."/>
            <person name="Denarie J."/>
            <person name="Dixon R.A."/>
            <person name="May G.D."/>
            <person name="Schwartz D.C."/>
            <person name="Rogers J."/>
            <person name="Quetier F."/>
            <person name="Town C.D."/>
            <person name="Roe B.A."/>
        </authorList>
    </citation>
    <scope>NUCLEOTIDE SEQUENCE [LARGE SCALE GENOMIC DNA]</scope>
    <source>
        <strain evidence="1">A17</strain>
        <strain evidence="2 3">cv. Jemalong A17</strain>
    </source>
</reference>